<keyword evidence="2" id="KW-1185">Reference proteome</keyword>
<name>A0A368VES8_9ACTN</name>
<evidence type="ECO:0000313" key="2">
    <source>
        <dbReference type="Proteomes" id="UP000253495"/>
    </source>
</evidence>
<dbReference type="Gene3D" id="2.30.110.10">
    <property type="entry name" value="Electron Transport, Fmn-binding Protein, Chain A"/>
    <property type="match status" value="1"/>
</dbReference>
<reference evidence="1 2" key="1">
    <citation type="submission" date="2018-07" db="EMBL/GenBank/DDBJ databases">
        <title>Genomic Encyclopedia of Type Strains, Phase III (KMG-III): the genomes of soil and plant-associated and newly described type strains.</title>
        <authorList>
            <person name="Whitman W."/>
        </authorList>
    </citation>
    <scope>NUCLEOTIDE SEQUENCE [LARGE SCALE GENOMIC DNA]</scope>
    <source>
        <strain evidence="1 2">CECT 8575</strain>
    </source>
</reference>
<proteinExistence type="predicted"/>
<gene>
    <name evidence="1" type="ORF">DFQ14_11657</name>
</gene>
<dbReference type="AlphaFoldDB" id="A0A368VES8"/>
<protein>
    <recommendedName>
        <fullName evidence="3">Pyridoxamine 5'-phosphate oxidase-like protein</fullName>
    </recommendedName>
</protein>
<evidence type="ECO:0000313" key="1">
    <source>
        <dbReference type="EMBL" id="RCW39572.1"/>
    </source>
</evidence>
<comment type="caution">
    <text evidence="1">The sequence shown here is derived from an EMBL/GenBank/DDBJ whole genome shotgun (WGS) entry which is preliminary data.</text>
</comment>
<sequence length="271" mass="30583">MHETAPLRMFRMWSRALVAEVCWLGRSDRPESMPVTPLLVEDVPCLALPYAQRDRAEALRSAPEVAFAITDARSLPDDARGVVAFGAVTVTDDLDGSVFTDRLLEQELVKYPPSRALADSLLLRRENWWWLPRLVVRLDRVSRVVDVPARTDSVGQALLVRDDLGLRVDTVTLLDGDEQRLELASRSGADLRGDTGPALVSGHDYTVDDFERWESWDRRGRLRGNELAIQESHGVRPVPLGPLGLLERIRRRRRMEKACRREIAAAERAFG</sequence>
<dbReference type="EMBL" id="QPJC01000016">
    <property type="protein sequence ID" value="RCW39572.1"/>
    <property type="molecule type" value="Genomic_DNA"/>
</dbReference>
<dbReference type="Proteomes" id="UP000253495">
    <property type="component" value="Unassembled WGS sequence"/>
</dbReference>
<accession>A0A368VES8</accession>
<dbReference type="InterPro" id="IPR012349">
    <property type="entry name" value="Split_barrel_FMN-bd"/>
</dbReference>
<organism evidence="1 2">
    <name type="scientific">Halopolyspora algeriensis</name>
    <dbReference type="NCBI Taxonomy" id="1500506"/>
    <lineage>
        <taxon>Bacteria</taxon>
        <taxon>Bacillati</taxon>
        <taxon>Actinomycetota</taxon>
        <taxon>Actinomycetes</taxon>
        <taxon>Actinomycetes incertae sedis</taxon>
        <taxon>Halopolyspora</taxon>
    </lineage>
</organism>
<dbReference type="RefSeq" id="WP_246195463.1">
    <property type="nucleotide sequence ID" value="NZ_QPJC01000016.1"/>
</dbReference>
<evidence type="ECO:0008006" key="3">
    <source>
        <dbReference type="Google" id="ProtNLM"/>
    </source>
</evidence>
<dbReference type="SUPFAM" id="SSF50475">
    <property type="entry name" value="FMN-binding split barrel"/>
    <property type="match status" value="1"/>
</dbReference>